<dbReference type="SUPFAM" id="SSF56322">
    <property type="entry name" value="ADC synthase"/>
    <property type="match status" value="1"/>
</dbReference>
<sequence length="329" mass="37801">MILYNQKHAIQRMNTLAKEKKDFIFIINYKGDGAYVEETSAVNPHELLYAFPTMSNVPTDETYSKVPVEWHTQPLTREEYEREINLVKRREREGDSYLANLTCRVPIQTNLSLHDIFMRSKALYRCWMKEKFVCFSPEIFVRVTEQGEISSYPMKGTIDATRPNAEKELMNNKKEAAEHATIVDLIRNDLSMIADHVRVKRYRYVDHLTTNKGEILQTSSEITGQLPTDYRENIGTLLFRLLPAGSITGAPKPRTVEIIHEAEGYERGFYTGVMGCYSKGCLDSAVMIRFIDTDDAGHFFYKAGGGITAQSNNDDEYKEVIEKVYVPIY</sequence>
<organism evidence="2 3">
    <name type="scientific">Prevotella histicola</name>
    <dbReference type="NCBI Taxonomy" id="470565"/>
    <lineage>
        <taxon>Bacteria</taxon>
        <taxon>Pseudomonadati</taxon>
        <taxon>Bacteroidota</taxon>
        <taxon>Bacteroidia</taxon>
        <taxon>Bacteroidales</taxon>
        <taxon>Prevotellaceae</taxon>
        <taxon>Prevotella</taxon>
    </lineage>
</organism>
<dbReference type="Gene3D" id="3.60.120.10">
    <property type="entry name" value="Anthranilate synthase"/>
    <property type="match status" value="1"/>
</dbReference>
<gene>
    <name evidence="2" type="ORF">HXN33_05750</name>
</gene>
<evidence type="ECO:0000259" key="1">
    <source>
        <dbReference type="Pfam" id="PF00425"/>
    </source>
</evidence>
<dbReference type="PANTHER" id="PTHR11236">
    <property type="entry name" value="AMINOBENZOATE/ANTHRANILATE SYNTHASE"/>
    <property type="match status" value="1"/>
</dbReference>
<dbReference type="InterPro" id="IPR005801">
    <property type="entry name" value="ADC_synthase"/>
</dbReference>
<reference evidence="2" key="1">
    <citation type="submission" date="2020-04" db="EMBL/GenBank/DDBJ databases">
        <title>Deep metagenomics examines the oral microbiome during advanced dental caries in children, revealing novel taxa and co-occurrences with host molecules.</title>
        <authorList>
            <person name="Baker J.L."/>
            <person name="Morton J.T."/>
            <person name="Dinis M."/>
            <person name="Alvarez R."/>
            <person name="Tran N.C."/>
            <person name="Knight R."/>
            <person name="Edlund A."/>
        </authorList>
    </citation>
    <scope>NUCLEOTIDE SEQUENCE</scope>
    <source>
        <strain evidence="2">JCVI_25_bin.9</strain>
    </source>
</reference>
<dbReference type="AlphaFoldDB" id="A0A930N5C9"/>
<dbReference type="Proteomes" id="UP000757461">
    <property type="component" value="Unassembled WGS sequence"/>
</dbReference>
<accession>A0A930N5C9</accession>
<feature type="domain" description="Chorismate-utilising enzyme C-terminal" evidence="1">
    <location>
        <begin position="77"/>
        <end position="323"/>
    </location>
</feature>
<dbReference type="PANTHER" id="PTHR11236:SF50">
    <property type="entry name" value="AMINODEOXYCHORISMATE SYNTHASE COMPONENT 1"/>
    <property type="match status" value="1"/>
</dbReference>
<proteinExistence type="predicted"/>
<dbReference type="InterPro" id="IPR019999">
    <property type="entry name" value="Anth_synth_I-like"/>
</dbReference>
<name>A0A930N5C9_9BACT</name>
<dbReference type="GO" id="GO:0000162">
    <property type="term" value="P:L-tryptophan biosynthetic process"/>
    <property type="evidence" value="ECO:0007669"/>
    <property type="project" value="TreeGrafter"/>
</dbReference>
<evidence type="ECO:0000313" key="2">
    <source>
        <dbReference type="EMBL" id="MBF1415068.1"/>
    </source>
</evidence>
<dbReference type="GO" id="GO:0046820">
    <property type="term" value="F:4-amino-4-deoxychorismate synthase activity"/>
    <property type="evidence" value="ECO:0007669"/>
    <property type="project" value="UniProtKB-EC"/>
</dbReference>
<dbReference type="EC" id="2.6.1.85" evidence="2"/>
<keyword evidence="2" id="KW-0032">Aminotransferase</keyword>
<protein>
    <submittedName>
        <fullName evidence="2">Aminodeoxychorismate synthase component I</fullName>
        <ecNumber evidence="2">2.6.1.85</ecNumber>
    </submittedName>
</protein>
<evidence type="ECO:0000313" key="3">
    <source>
        <dbReference type="Proteomes" id="UP000757461"/>
    </source>
</evidence>
<dbReference type="InterPro" id="IPR015890">
    <property type="entry name" value="Chorismate_C"/>
</dbReference>
<dbReference type="EMBL" id="JABZSQ010000088">
    <property type="protein sequence ID" value="MBF1415068.1"/>
    <property type="molecule type" value="Genomic_DNA"/>
</dbReference>
<keyword evidence="2" id="KW-0808">Transferase</keyword>
<dbReference type="NCBIfam" id="NF005486">
    <property type="entry name" value="PRK07093.1"/>
    <property type="match status" value="1"/>
</dbReference>
<dbReference type="Pfam" id="PF00425">
    <property type="entry name" value="Chorismate_bind"/>
    <property type="match status" value="1"/>
</dbReference>
<comment type="caution">
    <text evidence="2">The sequence shown here is derived from an EMBL/GenBank/DDBJ whole genome shotgun (WGS) entry which is preliminary data.</text>
</comment>
<dbReference type="PRINTS" id="PR00095">
    <property type="entry name" value="ANTSNTHASEI"/>
</dbReference>